<protein>
    <recommendedName>
        <fullName evidence="3">DUF3553 domain-containing protein</fullName>
    </recommendedName>
</protein>
<name>A0A918XXB9_9PROT</name>
<dbReference type="AlphaFoldDB" id="A0A918XXB9"/>
<reference evidence="1" key="2">
    <citation type="submission" date="2020-09" db="EMBL/GenBank/DDBJ databases">
        <authorList>
            <person name="Sun Q."/>
            <person name="Kim S."/>
        </authorList>
    </citation>
    <scope>NUCLEOTIDE SEQUENCE</scope>
    <source>
        <strain evidence="1">KCTC 42651</strain>
    </source>
</reference>
<dbReference type="Pfam" id="PF12073">
    <property type="entry name" value="DUF3553"/>
    <property type="match status" value="1"/>
</dbReference>
<reference evidence="1" key="1">
    <citation type="journal article" date="2014" name="Int. J. Syst. Evol. Microbiol.">
        <title>Complete genome sequence of Corynebacterium casei LMG S-19264T (=DSM 44701T), isolated from a smear-ripened cheese.</title>
        <authorList>
            <consortium name="US DOE Joint Genome Institute (JGI-PGF)"/>
            <person name="Walter F."/>
            <person name="Albersmeier A."/>
            <person name="Kalinowski J."/>
            <person name="Ruckert C."/>
        </authorList>
    </citation>
    <scope>NUCLEOTIDE SEQUENCE</scope>
    <source>
        <strain evidence="1">KCTC 42651</strain>
    </source>
</reference>
<comment type="caution">
    <text evidence="1">The sequence shown here is derived from an EMBL/GenBank/DDBJ whole genome shotgun (WGS) entry which is preliminary data.</text>
</comment>
<keyword evidence="2" id="KW-1185">Reference proteome</keyword>
<dbReference type="RefSeq" id="WP_189994298.1">
    <property type="nucleotide sequence ID" value="NZ_BMZS01000012.1"/>
</dbReference>
<evidence type="ECO:0000313" key="2">
    <source>
        <dbReference type="Proteomes" id="UP000630353"/>
    </source>
</evidence>
<evidence type="ECO:0008006" key="3">
    <source>
        <dbReference type="Google" id="ProtNLM"/>
    </source>
</evidence>
<sequence>MTDYLSPGSFVRLDGRPDWGVGQVQTVVGPRVTVNFEHGGKQLINTDRASLITVDNETFGR</sequence>
<accession>A0A918XXB9</accession>
<organism evidence="1 2">
    <name type="scientific">Thalassobaculum fulvum</name>
    <dbReference type="NCBI Taxonomy" id="1633335"/>
    <lineage>
        <taxon>Bacteria</taxon>
        <taxon>Pseudomonadati</taxon>
        <taxon>Pseudomonadota</taxon>
        <taxon>Alphaproteobacteria</taxon>
        <taxon>Rhodospirillales</taxon>
        <taxon>Thalassobaculaceae</taxon>
        <taxon>Thalassobaculum</taxon>
    </lineage>
</organism>
<gene>
    <name evidence="1" type="ORF">GCM10017083_47190</name>
</gene>
<evidence type="ECO:0000313" key="1">
    <source>
        <dbReference type="EMBL" id="GHD60800.1"/>
    </source>
</evidence>
<dbReference type="Proteomes" id="UP000630353">
    <property type="component" value="Unassembled WGS sequence"/>
</dbReference>
<proteinExistence type="predicted"/>
<dbReference type="InterPro" id="IPR021938">
    <property type="entry name" value="DUF3553"/>
</dbReference>
<dbReference type="EMBL" id="BMZS01000012">
    <property type="protein sequence ID" value="GHD60800.1"/>
    <property type="molecule type" value="Genomic_DNA"/>
</dbReference>